<evidence type="ECO:0000313" key="4">
    <source>
        <dbReference type="Proteomes" id="UP001303046"/>
    </source>
</evidence>
<evidence type="ECO:0000256" key="1">
    <source>
        <dbReference type="SAM" id="MobiDB-lite"/>
    </source>
</evidence>
<accession>A0ABR1EEF3</accession>
<gene>
    <name evidence="3" type="primary">Necator_chrX.g22378</name>
    <name evidence="3" type="ORF">RB195_022216</name>
</gene>
<proteinExistence type="predicted"/>
<feature type="compositionally biased region" description="Basic residues" evidence="1">
    <location>
        <begin position="208"/>
        <end position="220"/>
    </location>
</feature>
<feature type="domain" description="DUF5641" evidence="2">
    <location>
        <begin position="77"/>
        <end position="166"/>
    </location>
</feature>
<evidence type="ECO:0000313" key="3">
    <source>
        <dbReference type="EMBL" id="KAK6761061.1"/>
    </source>
</evidence>
<dbReference type="PANTHER" id="PTHR47331">
    <property type="entry name" value="PHD-TYPE DOMAIN-CONTAINING PROTEIN"/>
    <property type="match status" value="1"/>
</dbReference>
<comment type="caution">
    <text evidence="3">The sequence shown here is derived from an EMBL/GenBank/DDBJ whole genome shotgun (WGS) entry which is preliminary data.</text>
</comment>
<dbReference type="InterPro" id="IPR040676">
    <property type="entry name" value="DUF5641"/>
</dbReference>
<dbReference type="EMBL" id="JAVFWL010000006">
    <property type="protein sequence ID" value="KAK6761061.1"/>
    <property type="molecule type" value="Genomic_DNA"/>
</dbReference>
<keyword evidence="4" id="KW-1185">Reference proteome</keyword>
<reference evidence="3 4" key="1">
    <citation type="submission" date="2023-08" db="EMBL/GenBank/DDBJ databases">
        <title>A Necator americanus chromosomal reference genome.</title>
        <authorList>
            <person name="Ilik V."/>
            <person name="Petrzelkova K.J."/>
            <person name="Pardy F."/>
            <person name="Fuh T."/>
            <person name="Niatou-Singa F.S."/>
            <person name="Gouil Q."/>
            <person name="Baker L."/>
            <person name="Ritchie M.E."/>
            <person name="Jex A.R."/>
            <person name="Gazzola D."/>
            <person name="Li H."/>
            <person name="Toshio Fujiwara R."/>
            <person name="Zhan B."/>
            <person name="Aroian R.V."/>
            <person name="Pafco B."/>
            <person name="Schwarz E.M."/>
        </authorList>
    </citation>
    <scope>NUCLEOTIDE SEQUENCE [LARGE SCALE GENOMIC DNA]</scope>
    <source>
        <strain evidence="3 4">Aroian</strain>
        <tissue evidence="3">Whole animal</tissue>
    </source>
</reference>
<dbReference type="Proteomes" id="UP001303046">
    <property type="component" value="Unassembled WGS sequence"/>
</dbReference>
<dbReference type="Pfam" id="PF18701">
    <property type="entry name" value="DUF5641"/>
    <property type="match status" value="1"/>
</dbReference>
<organism evidence="3 4">
    <name type="scientific">Necator americanus</name>
    <name type="common">Human hookworm</name>
    <dbReference type="NCBI Taxonomy" id="51031"/>
    <lineage>
        <taxon>Eukaryota</taxon>
        <taxon>Metazoa</taxon>
        <taxon>Ecdysozoa</taxon>
        <taxon>Nematoda</taxon>
        <taxon>Chromadorea</taxon>
        <taxon>Rhabditida</taxon>
        <taxon>Rhabditina</taxon>
        <taxon>Rhabditomorpha</taxon>
        <taxon>Strongyloidea</taxon>
        <taxon>Ancylostomatidae</taxon>
        <taxon>Bunostominae</taxon>
        <taxon>Necator</taxon>
    </lineage>
</organism>
<feature type="region of interest" description="Disordered" evidence="1">
    <location>
        <begin position="179"/>
        <end position="220"/>
    </location>
</feature>
<name>A0ABR1EEF3_NECAM</name>
<evidence type="ECO:0000259" key="2">
    <source>
        <dbReference type="Pfam" id="PF18701"/>
    </source>
</evidence>
<protein>
    <recommendedName>
        <fullName evidence="2">DUF5641 domain-containing protein</fullName>
    </recommendedName>
</protein>
<feature type="compositionally biased region" description="Basic and acidic residues" evidence="1">
    <location>
        <begin position="180"/>
        <end position="202"/>
    </location>
</feature>
<sequence>MTTVISRIEAIINTRPLTKVSATDLDEIPIRPIDFLQGNLKYSLPSTQLQCGNGDTVYDPELLQTVAQAQEALMFSETITTVLWERWNKEYLTSLRDNQRVLLKQPRHVTNTPQIGEIVLIEQEFLPRGNWMYGKVLETVPSADGFVRSAKLLTPNKRVIQRPLNKSLTPLEIRSSVGDSHLELEKDSTSEREIHQKKRVDSAESSSRRTRPTRQSKTHALKVIQEFGRSLDRPPTSSSRQVPTYLLLAMLAL</sequence>